<evidence type="ECO:0000256" key="1">
    <source>
        <dbReference type="SAM" id="MobiDB-lite"/>
    </source>
</evidence>
<name>A0A1V2TEZ8_9NOCA</name>
<reference evidence="2 3" key="1">
    <citation type="journal article" date="2016" name="Antonie Van Leeuwenhoek">
        <title>Nocardia donostiensis sp. nov., isolated from human respiratory specimens.</title>
        <authorList>
            <person name="Ercibengoa M."/>
            <person name="Bell M."/>
            <person name="Marimon J.M."/>
            <person name="Humrighouse B."/>
            <person name="Klenk H.P."/>
            <person name="Potter G."/>
            <person name="Perez-Trallero E."/>
        </authorList>
    </citation>
    <scope>NUCLEOTIDE SEQUENCE [LARGE SCALE GENOMIC DNA]</scope>
    <source>
        <strain evidence="2 3">X1655</strain>
    </source>
</reference>
<feature type="region of interest" description="Disordered" evidence="1">
    <location>
        <begin position="1"/>
        <end position="28"/>
    </location>
</feature>
<dbReference type="Proteomes" id="UP000188836">
    <property type="component" value="Unassembled WGS sequence"/>
</dbReference>
<organism evidence="2 3">
    <name type="scientific">Nocardia donostiensis</name>
    <dbReference type="NCBI Taxonomy" id="1538463"/>
    <lineage>
        <taxon>Bacteria</taxon>
        <taxon>Bacillati</taxon>
        <taxon>Actinomycetota</taxon>
        <taxon>Actinomycetes</taxon>
        <taxon>Mycobacteriales</taxon>
        <taxon>Nocardiaceae</taxon>
        <taxon>Nocardia</taxon>
    </lineage>
</organism>
<keyword evidence="3" id="KW-1185">Reference proteome</keyword>
<accession>A0A1V2TEZ8</accession>
<gene>
    <name evidence="2" type="ORF">B0T46_13580</name>
</gene>
<evidence type="ECO:0000313" key="3">
    <source>
        <dbReference type="Proteomes" id="UP000188836"/>
    </source>
</evidence>
<evidence type="ECO:0000313" key="2">
    <source>
        <dbReference type="EMBL" id="ONM48054.1"/>
    </source>
</evidence>
<comment type="caution">
    <text evidence="2">The sequence shown here is derived from an EMBL/GenBank/DDBJ whole genome shotgun (WGS) entry which is preliminary data.</text>
</comment>
<sequence>MRDHRQSGDDVEHFGPALGEGGLPRHPPASDLYSLGCLIHEERYALAAIIPNAADTYAAK</sequence>
<feature type="compositionally biased region" description="Basic and acidic residues" evidence="1">
    <location>
        <begin position="1"/>
        <end position="13"/>
    </location>
</feature>
<dbReference type="EMBL" id="MUMY01000011">
    <property type="protein sequence ID" value="ONM48054.1"/>
    <property type="molecule type" value="Genomic_DNA"/>
</dbReference>
<proteinExistence type="predicted"/>
<dbReference type="AlphaFoldDB" id="A0A1V2TEZ8"/>
<dbReference type="RefSeq" id="WP_077117068.1">
    <property type="nucleotide sequence ID" value="NZ_MUKP01000012.1"/>
</dbReference>
<protein>
    <submittedName>
        <fullName evidence="2">Uncharacterized protein</fullName>
    </submittedName>
</protein>